<accession>A0A947D2Y4</accession>
<evidence type="ECO:0000313" key="1">
    <source>
        <dbReference type="EMBL" id="MBT9283081.1"/>
    </source>
</evidence>
<proteinExistence type="predicted"/>
<comment type="caution">
    <text evidence="1">The sequence shown here is derived from an EMBL/GenBank/DDBJ whole genome shotgun (WGS) entry which is preliminary data.</text>
</comment>
<reference evidence="1" key="1">
    <citation type="journal article" date="2021" name="Microbiology">
        <title>Metagenomic Analysis of the Microbial Community in the Underground Coal Fire Area (Kemerovo Region, Russia) Revealed Predominance of Thermophilic Members of the Phyla Deinococcus-thermus, Aquificae, and Firmicutes.</title>
        <authorList>
            <person name="Kadnikov V."/>
            <person name="Mardanov A.V."/>
            <person name="Beletsky A.V."/>
            <person name="Karnachuk O.V."/>
            <person name="Ravin N.V."/>
        </authorList>
    </citation>
    <scope>NUCLEOTIDE SEQUENCE</scope>
    <source>
        <strain evidence="1">RBS10-49</strain>
    </source>
</reference>
<protein>
    <submittedName>
        <fullName evidence="1">Uncharacterized protein</fullName>
    </submittedName>
</protein>
<dbReference type="Proteomes" id="UP000748108">
    <property type="component" value="Unassembled WGS sequence"/>
</dbReference>
<dbReference type="AlphaFoldDB" id="A0A947D2Y4"/>
<dbReference type="EMBL" id="JAHHQF010000073">
    <property type="protein sequence ID" value="MBT9283081.1"/>
    <property type="molecule type" value="Genomic_DNA"/>
</dbReference>
<organism evidence="1 2">
    <name type="scientific">Hydrogenibacillus schlegelii</name>
    <name type="common">Bacillus schlegelii</name>
    <dbReference type="NCBI Taxonomy" id="1484"/>
    <lineage>
        <taxon>Bacteria</taxon>
        <taxon>Bacillati</taxon>
        <taxon>Bacillota</taxon>
        <taxon>Bacilli</taxon>
        <taxon>Bacillales</taxon>
        <taxon>Bacillales Family X. Incertae Sedis</taxon>
        <taxon>Hydrogenibacillus</taxon>
    </lineage>
</organism>
<gene>
    <name evidence="1" type="ORF">KM312_10665</name>
</gene>
<sequence length="195" mass="21406">MLQYWYRQIVAVAVIFSFWVVQSFPGFHQAMASPSAGLAWGPVTVGNLQFKVSNVHYGYAGPKVGNTDHFNVYVDRKDSRGRYTIRVANYHVSTSNGGNSWCVYVWDSVSEKTILDACSNDPMTLAQQAASAIKLSLKTLLSNADWIATTAIIGTLALVIIDLIVPGDPIPIIPFSVQKTSLSWPFDSLTLFNGE</sequence>
<name>A0A947D2Y4_HYDSH</name>
<evidence type="ECO:0000313" key="2">
    <source>
        <dbReference type="Proteomes" id="UP000748108"/>
    </source>
</evidence>